<keyword evidence="2" id="KW-0378">Hydrolase</keyword>
<dbReference type="InterPro" id="IPR044149">
    <property type="entry name" value="Nitrilases_CHs"/>
</dbReference>
<protein>
    <recommendedName>
        <fullName evidence="3">CN hydrolase domain-containing protein</fullName>
    </recommendedName>
</protein>
<dbReference type="PROSITE" id="PS50263">
    <property type="entry name" value="CN_HYDROLASE"/>
    <property type="match status" value="1"/>
</dbReference>
<dbReference type="Proteomes" id="UP001501490">
    <property type="component" value="Unassembled WGS sequence"/>
</dbReference>
<organism evidence="4 5">
    <name type="scientific">Microlunatus ginsengisoli</name>
    <dbReference type="NCBI Taxonomy" id="363863"/>
    <lineage>
        <taxon>Bacteria</taxon>
        <taxon>Bacillati</taxon>
        <taxon>Actinomycetota</taxon>
        <taxon>Actinomycetes</taxon>
        <taxon>Propionibacteriales</taxon>
        <taxon>Propionibacteriaceae</taxon>
        <taxon>Microlunatus</taxon>
    </lineage>
</organism>
<evidence type="ECO:0000259" key="3">
    <source>
        <dbReference type="PROSITE" id="PS50263"/>
    </source>
</evidence>
<reference evidence="5" key="1">
    <citation type="journal article" date="2019" name="Int. J. Syst. Evol. Microbiol.">
        <title>The Global Catalogue of Microorganisms (GCM) 10K type strain sequencing project: providing services to taxonomists for standard genome sequencing and annotation.</title>
        <authorList>
            <consortium name="The Broad Institute Genomics Platform"/>
            <consortium name="The Broad Institute Genome Sequencing Center for Infectious Disease"/>
            <person name="Wu L."/>
            <person name="Ma J."/>
        </authorList>
    </citation>
    <scope>NUCLEOTIDE SEQUENCE [LARGE SCALE GENOMIC DNA]</scope>
    <source>
        <strain evidence="5">JCM 16929</strain>
    </source>
</reference>
<dbReference type="PANTHER" id="PTHR46044:SF14">
    <property type="entry name" value="ARYLACETONITRILASE"/>
    <property type="match status" value="1"/>
</dbReference>
<dbReference type="RefSeq" id="WP_344803077.1">
    <property type="nucleotide sequence ID" value="NZ_BAABAB010000010.1"/>
</dbReference>
<evidence type="ECO:0000256" key="1">
    <source>
        <dbReference type="ARBA" id="ARBA00008129"/>
    </source>
</evidence>
<proteinExistence type="inferred from homology"/>
<comment type="similarity">
    <text evidence="1">Belongs to the carbon-nitrogen hydrolase superfamily. Nitrilase family.</text>
</comment>
<evidence type="ECO:0000256" key="2">
    <source>
        <dbReference type="ARBA" id="ARBA00022801"/>
    </source>
</evidence>
<dbReference type="EMBL" id="BAABAB010000010">
    <property type="protein sequence ID" value="GAA3614509.1"/>
    <property type="molecule type" value="Genomic_DNA"/>
</dbReference>
<evidence type="ECO:0000313" key="4">
    <source>
        <dbReference type="EMBL" id="GAA3614509.1"/>
    </source>
</evidence>
<accession>A0ABP6ZN21</accession>
<keyword evidence="5" id="KW-1185">Reference proteome</keyword>
<dbReference type="InterPro" id="IPR036526">
    <property type="entry name" value="C-N_Hydrolase_sf"/>
</dbReference>
<name>A0ABP6ZN21_9ACTN</name>
<feature type="domain" description="CN hydrolase" evidence="3">
    <location>
        <begin position="6"/>
        <end position="167"/>
    </location>
</feature>
<dbReference type="PANTHER" id="PTHR46044">
    <property type="entry name" value="NITRILASE"/>
    <property type="match status" value="1"/>
</dbReference>
<sequence>MVTTTYRVASVQAEPVWLDAAGTLEKTLELIAEAADAGAKLIAFPEVWFPGYPFFLWLDAVANQMPMVARYHRSSLATDGPEMLAIRAAARSHEIAVVLGFSERDRGTLYISQTAIGADGDILFHRRKLEPTHVERSLFGEGDGSDLVVTPTSAGSAPCPARSTSSR</sequence>
<comment type="caution">
    <text evidence="4">The sequence shown here is derived from an EMBL/GenBank/DDBJ whole genome shotgun (WGS) entry which is preliminary data.</text>
</comment>
<dbReference type="InterPro" id="IPR003010">
    <property type="entry name" value="C-N_Hydrolase"/>
</dbReference>
<dbReference type="Pfam" id="PF00795">
    <property type="entry name" value="CN_hydrolase"/>
    <property type="match status" value="1"/>
</dbReference>
<evidence type="ECO:0000313" key="5">
    <source>
        <dbReference type="Proteomes" id="UP001501490"/>
    </source>
</evidence>
<dbReference type="SUPFAM" id="SSF56317">
    <property type="entry name" value="Carbon-nitrogen hydrolase"/>
    <property type="match status" value="1"/>
</dbReference>
<dbReference type="Gene3D" id="3.60.110.10">
    <property type="entry name" value="Carbon-nitrogen hydrolase"/>
    <property type="match status" value="1"/>
</dbReference>
<gene>
    <name evidence="4" type="ORF">GCM10022236_15530</name>
</gene>